<feature type="chain" id="PRO_5012659237" description="Serine hydrolase" evidence="2">
    <location>
        <begin position="34"/>
        <end position="195"/>
    </location>
</feature>
<organism evidence="3 4">
    <name type="scientific">Corynebacterium glaucum</name>
    <dbReference type="NCBI Taxonomy" id="187491"/>
    <lineage>
        <taxon>Bacteria</taxon>
        <taxon>Bacillati</taxon>
        <taxon>Actinomycetota</taxon>
        <taxon>Actinomycetes</taxon>
        <taxon>Mycobacteriales</taxon>
        <taxon>Corynebacteriaceae</taxon>
        <taxon>Corynebacterium</taxon>
    </lineage>
</organism>
<sequence length="195" mass="21569" precursor="true">MTSARVLNSGIAAAVVAMALLALMFVAAPAAHAYHVDPSYNRERTALAVVHPDGRVSISPTAEEQRPALSLSKLYLGYYVLYHGTAKEKGEIKEMLTTSDDAIATRLDAKYPEGIDKVAKDFDLDQTKRNGYWGKTQTSARDVATFIAAIVWDPRAKPLFRRHGATGRSRRRRVHPGIRHRTPRPREKFEDGVGG</sequence>
<dbReference type="InterPro" id="IPR012338">
    <property type="entry name" value="Beta-lactam/transpept-like"/>
</dbReference>
<dbReference type="KEGG" id="cgv:CGLAU_00405"/>
<dbReference type="Proteomes" id="UP000217209">
    <property type="component" value="Chromosome"/>
</dbReference>
<accession>A0A1Q2HTB1</accession>
<evidence type="ECO:0008006" key="5">
    <source>
        <dbReference type="Google" id="ProtNLM"/>
    </source>
</evidence>
<dbReference type="Gene3D" id="3.40.710.10">
    <property type="entry name" value="DD-peptidase/beta-lactamase superfamily"/>
    <property type="match status" value="1"/>
</dbReference>
<dbReference type="SUPFAM" id="SSF56601">
    <property type="entry name" value="beta-lactamase/transpeptidase-like"/>
    <property type="match status" value="1"/>
</dbReference>
<name>A0A1Q2HTB1_9CORY</name>
<reference evidence="3 4" key="1">
    <citation type="submission" date="2016-12" db="EMBL/GenBank/DDBJ databases">
        <authorList>
            <person name="Song W.-J."/>
            <person name="Kurnit D.M."/>
        </authorList>
    </citation>
    <scope>NUCLEOTIDE SEQUENCE [LARGE SCALE GENOMIC DNA]</scope>
    <source>
        <strain evidence="3 4">DSM 30827</strain>
    </source>
</reference>
<dbReference type="EMBL" id="CP019688">
    <property type="protein sequence ID" value="AQQ14084.1"/>
    <property type="molecule type" value="Genomic_DNA"/>
</dbReference>
<evidence type="ECO:0000313" key="4">
    <source>
        <dbReference type="Proteomes" id="UP000217209"/>
    </source>
</evidence>
<dbReference type="RefSeq" id="WP_095658987.1">
    <property type="nucleotide sequence ID" value="NZ_BAAAKB010000015.1"/>
</dbReference>
<proteinExistence type="predicted"/>
<dbReference type="AlphaFoldDB" id="A0A1Q2HTB1"/>
<protein>
    <recommendedName>
        <fullName evidence="5">Serine hydrolase</fullName>
    </recommendedName>
</protein>
<feature type="signal peptide" evidence="2">
    <location>
        <begin position="1"/>
        <end position="33"/>
    </location>
</feature>
<dbReference type="OrthoDB" id="4535618at2"/>
<feature type="compositionally biased region" description="Basic residues" evidence="1">
    <location>
        <begin position="161"/>
        <end position="183"/>
    </location>
</feature>
<gene>
    <name evidence="3" type="ORF">CGLAU_00405</name>
</gene>
<evidence type="ECO:0000313" key="3">
    <source>
        <dbReference type="EMBL" id="AQQ14084.1"/>
    </source>
</evidence>
<feature type="region of interest" description="Disordered" evidence="1">
    <location>
        <begin position="161"/>
        <end position="195"/>
    </location>
</feature>
<feature type="compositionally biased region" description="Basic and acidic residues" evidence="1">
    <location>
        <begin position="184"/>
        <end position="195"/>
    </location>
</feature>
<evidence type="ECO:0000256" key="1">
    <source>
        <dbReference type="SAM" id="MobiDB-lite"/>
    </source>
</evidence>
<keyword evidence="2" id="KW-0732">Signal</keyword>
<keyword evidence="4" id="KW-1185">Reference proteome</keyword>
<evidence type="ECO:0000256" key="2">
    <source>
        <dbReference type="SAM" id="SignalP"/>
    </source>
</evidence>